<dbReference type="PROSITE" id="PS50262">
    <property type="entry name" value="G_PROTEIN_RECEP_F1_2"/>
    <property type="match status" value="1"/>
</dbReference>
<evidence type="ECO:0000313" key="12">
    <source>
        <dbReference type="Proteomes" id="UP000267029"/>
    </source>
</evidence>
<dbReference type="EMBL" id="UXSR01000067">
    <property type="protein sequence ID" value="VDD74703.1"/>
    <property type="molecule type" value="Genomic_DNA"/>
</dbReference>
<feature type="transmembrane region" description="Helical" evidence="9">
    <location>
        <begin position="24"/>
        <end position="49"/>
    </location>
</feature>
<gene>
    <name evidence="11" type="ORF">MCOS_LOCUS706</name>
</gene>
<keyword evidence="8" id="KW-0807">Transducer</keyword>
<evidence type="ECO:0000256" key="1">
    <source>
        <dbReference type="ARBA" id="ARBA00004651"/>
    </source>
</evidence>
<proteinExistence type="predicted"/>
<feature type="transmembrane region" description="Helical" evidence="9">
    <location>
        <begin position="416"/>
        <end position="438"/>
    </location>
</feature>
<dbReference type="GO" id="GO:0005886">
    <property type="term" value="C:plasma membrane"/>
    <property type="evidence" value="ECO:0007669"/>
    <property type="project" value="UniProtKB-SubCell"/>
</dbReference>
<keyword evidence="12" id="KW-1185">Reference proteome</keyword>
<evidence type="ECO:0000256" key="7">
    <source>
        <dbReference type="ARBA" id="ARBA00023170"/>
    </source>
</evidence>
<dbReference type="STRING" id="53468.A0A0R3U2K0"/>
<reference evidence="11 12" key="1">
    <citation type="submission" date="2018-10" db="EMBL/GenBank/DDBJ databases">
        <authorList>
            <consortium name="Pathogen Informatics"/>
        </authorList>
    </citation>
    <scope>NUCLEOTIDE SEQUENCE [LARGE SCALE GENOMIC DNA]</scope>
</reference>
<protein>
    <submittedName>
        <fullName evidence="13">G_PROTEIN_RECEP_F1_2 domain-containing protein</fullName>
    </submittedName>
</protein>
<dbReference type="CDD" id="cd00637">
    <property type="entry name" value="7tm_classA_rhodopsin-like"/>
    <property type="match status" value="1"/>
</dbReference>
<dbReference type="Pfam" id="PF00001">
    <property type="entry name" value="7tm_1"/>
    <property type="match status" value="1"/>
</dbReference>
<evidence type="ECO:0000259" key="10">
    <source>
        <dbReference type="PROSITE" id="PS50262"/>
    </source>
</evidence>
<keyword evidence="2" id="KW-1003">Cell membrane</keyword>
<keyword evidence="3 9" id="KW-0812">Transmembrane</keyword>
<comment type="subcellular location">
    <subcellularLocation>
        <location evidence="1">Cell membrane</location>
        <topology evidence="1">Multi-pass membrane protein</topology>
    </subcellularLocation>
</comment>
<evidence type="ECO:0000256" key="3">
    <source>
        <dbReference type="ARBA" id="ARBA00022692"/>
    </source>
</evidence>
<dbReference type="InterPro" id="IPR017452">
    <property type="entry name" value="GPCR_Rhodpsn_7TM"/>
</dbReference>
<keyword evidence="7" id="KW-0675">Receptor</keyword>
<evidence type="ECO:0000313" key="11">
    <source>
        <dbReference type="EMBL" id="VDD74703.1"/>
    </source>
</evidence>
<feature type="transmembrane region" description="Helical" evidence="9">
    <location>
        <begin position="210"/>
        <end position="236"/>
    </location>
</feature>
<reference evidence="13" key="2">
    <citation type="submission" date="2019-11" db="UniProtKB">
        <authorList>
            <consortium name="WormBaseParasite"/>
        </authorList>
    </citation>
    <scope>IDENTIFICATION</scope>
</reference>
<dbReference type="AlphaFoldDB" id="A0A0R3U2K0"/>
<feature type="transmembrane region" description="Helical" evidence="9">
    <location>
        <begin position="61"/>
        <end position="86"/>
    </location>
</feature>
<dbReference type="Proteomes" id="UP000267029">
    <property type="component" value="Unassembled WGS sequence"/>
</dbReference>
<evidence type="ECO:0000256" key="9">
    <source>
        <dbReference type="SAM" id="Phobius"/>
    </source>
</evidence>
<dbReference type="OrthoDB" id="10044919at2759"/>
<evidence type="ECO:0000256" key="5">
    <source>
        <dbReference type="ARBA" id="ARBA00023040"/>
    </source>
</evidence>
<evidence type="ECO:0000256" key="6">
    <source>
        <dbReference type="ARBA" id="ARBA00023136"/>
    </source>
</evidence>
<evidence type="ECO:0000256" key="2">
    <source>
        <dbReference type="ARBA" id="ARBA00022475"/>
    </source>
</evidence>
<dbReference type="Gene3D" id="1.20.1070.10">
    <property type="entry name" value="Rhodopsin 7-helix transmembrane proteins"/>
    <property type="match status" value="1"/>
</dbReference>
<evidence type="ECO:0000256" key="4">
    <source>
        <dbReference type="ARBA" id="ARBA00022989"/>
    </source>
</evidence>
<dbReference type="PRINTS" id="PR00237">
    <property type="entry name" value="GPCRRHODOPSN"/>
</dbReference>
<dbReference type="GO" id="GO:0004930">
    <property type="term" value="F:G protein-coupled receptor activity"/>
    <property type="evidence" value="ECO:0007669"/>
    <property type="project" value="UniProtKB-KW"/>
</dbReference>
<dbReference type="WBParaSite" id="MCU_003646-RA">
    <property type="protein sequence ID" value="MCU_003646-RA"/>
    <property type="gene ID" value="MCU_003646"/>
</dbReference>
<keyword evidence="4 9" id="KW-1133">Transmembrane helix</keyword>
<sequence length="465" mass="52873">MHTLNSTSSSGCMAYMEPTKIATITASVVMTFFLLLGISGNAWTLWVLVRCTKLRQNVINSLILSLCLNDIVNLTLLQTFVLGSYYCNRWALGTISCFVIPEANMILIGTSLWHHAFISFHRYLVVVQYDRYLRIRKRPYILVVILGSRAFPTILTLVFNSVSYVNFLNSPGGYQSTSLSFIHQLESFARFIMFYSPFLLRCVYKRNQHARIVCVIFLTVILPCIVVIFCFASIFIHVRRKNFLQRRCPQPPKCPNEVTKWNTLIMTPRNEIQLSPSTLAQTGSEDDDEKPSFDFSISTLGVDDELTLQFDHPAGQFQFKMPAQVVPGESKGTQIQKKLSDFMRTRLSLDKRRISREMKITKMFCVIFTLFLAGYLPYGLIRLADGTTIDPEDCLVPAGGNATAVDRSRRGTPPDVYVFLSVVYAIASCCNPLIFGLMHKDVRKNAFKNLGSPKSHHRCLRNRLF</sequence>
<dbReference type="InterPro" id="IPR000276">
    <property type="entry name" value="GPCR_Rhodpsn"/>
</dbReference>
<dbReference type="PANTHER" id="PTHR24228">
    <property type="entry name" value="B2 BRADYKININ RECEPTOR/ANGIOTENSIN II RECEPTOR"/>
    <property type="match status" value="1"/>
</dbReference>
<organism evidence="13">
    <name type="scientific">Mesocestoides corti</name>
    <name type="common">Flatworm</name>
    <dbReference type="NCBI Taxonomy" id="53468"/>
    <lineage>
        <taxon>Eukaryota</taxon>
        <taxon>Metazoa</taxon>
        <taxon>Spiralia</taxon>
        <taxon>Lophotrochozoa</taxon>
        <taxon>Platyhelminthes</taxon>
        <taxon>Cestoda</taxon>
        <taxon>Eucestoda</taxon>
        <taxon>Cyclophyllidea</taxon>
        <taxon>Mesocestoididae</taxon>
        <taxon>Mesocestoides</taxon>
    </lineage>
</organism>
<name>A0A0R3U2K0_MESCO</name>
<accession>A0A0R3U2K0</accession>
<feature type="transmembrane region" description="Helical" evidence="9">
    <location>
        <begin position="360"/>
        <end position="381"/>
    </location>
</feature>
<evidence type="ECO:0000313" key="13">
    <source>
        <dbReference type="WBParaSite" id="MCU_003646-RA"/>
    </source>
</evidence>
<keyword evidence="6 9" id="KW-0472">Membrane</keyword>
<feature type="domain" description="G-protein coupled receptors family 1 profile" evidence="10">
    <location>
        <begin position="40"/>
        <end position="435"/>
    </location>
</feature>
<dbReference type="SUPFAM" id="SSF81321">
    <property type="entry name" value="Family A G protein-coupled receptor-like"/>
    <property type="match status" value="1"/>
</dbReference>
<evidence type="ECO:0000256" key="8">
    <source>
        <dbReference type="ARBA" id="ARBA00023224"/>
    </source>
</evidence>
<keyword evidence="5" id="KW-0297">G-protein coupled receptor</keyword>
<dbReference type="PANTHER" id="PTHR24228:SF74">
    <property type="entry name" value="G-PROTEIN COUPLED RECEPTORS FAMILY 1 PROFILE DOMAIN-CONTAINING PROTEIN"/>
    <property type="match status" value="1"/>
</dbReference>
<feature type="transmembrane region" description="Helical" evidence="9">
    <location>
        <begin position="139"/>
        <end position="159"/>
    </location>
</feature>